<organism evidence="7 8">
    <name type="scientific">Bifidobacterium aemilianum</name>
    <dbReference type="NCBI Taxonomy" id="2493120"/>
    <lineage>
        <taxon>Bacteria</taxon>
        <taxon>Bacillati</taxon>
        <taxon>Actinomycetota</taxon>
        <taxon>Actinomycetes</taxon>
        <taxon>Bifidobacteriales</taxon>
        <taxon>Bifidobacteriaceae</taxon>
        <taxon>Bifidobacterium</taxon>
    </lineage>
</organism>
<dbReference type="PANTHER" id="PTHR34857:SF2">
    <property type="entry name" value="SLL0384 PROTEIN"/>
    <property type="match status" value="1"/>
</dbReference>
<evidence type="ECO:0000256" key="6">
    <source>
        <dbReference type="SAM" id="Phobius"/>
    </source>
</evidence>
<protein>
    <submittedName>
        <fullName evidence="7">Cobalt ABC transporter</fullName>
    </submittedName>
</protein>
<feature type="transmembrane region" description="Helical" evidence="6">
    <location>
        <begin position="105"/>
        <end position="125"/>
    </location>
</feature>
<feature type="transmembrane region" description="Helical" evidence="6">
    <location>
        <begin position="238"/>
        <end position="256"/>
    </location>
</feature>
<evidence type="ECO:0000256" key="2">
    <source>
        <dbReference type="ARBA" id="ARBA00022475"/>
    </source>
</evidence>
<feature type="transmembrane region" description="Helical" evidence="6">
    <location>
        <begin position="41"/>
        <end position="59"/>
    </location>
</feature>
<evidence type="ECO:0000256" key="5">
    <source>
        <dbReference type="ARBA" id="ARBA00023136"/>
    </source>
</evidence>
<dbReference type="InterPro" id="IPR051611">
    <property type="entry name" value="ECF_transporter_component"/>
</dbReference>
<evidence type="ECO:0000313" key="8">
    <source>
        <dbReference type="Proteomes" id="UP000252530"/>
    </source>
</evidence>
<reference evidence="7 8" key="1">
    <citation type="submission" date="2017-10" db="EMBL/GenBank/DDBJ databases">
        <title>Bifidobacterium xylocopum sp. nov. and Bifidobacterium aemilianum sp. nov., from the carpenter bee (Xylocopa violacea) digestive tract.</title>
        <authorList>
            <person name="Alberoni D."/>
            <person name="Baffoni L."/>
            <person name="Di Gioia D."/>
            <person name="Gaggia F."/>
            <person name="Biavati B."/>
        </authorList>
    </citation>
    <scope>NUCLEOTIDE SEQUENCE [LARGE SCALE GENOMIC DNA]</scope>
    <source>
        <strain evidence="7 8">XV10</strain>
    </source>
</reference>
<keyword evidence="5 6" id="KW-0472">Membrane</keyword>
<proteinExistence type="predicted"/>
<dbReference type="EMBL" id="PDCG01000003">
    <property type="protein sequence ID" value="RBP97915.1"/>
    <property type="molecule type" value="Genomic_DNA"/>
</dbReference>
<keyword evidence="8" id="KW-1185">Reference proteome</keyword>
<dbReference type="Proteomes" id="UP000252530">
    <property type="component" value="Unassembled WGS sequence"/>
</dbReference>
<accession>A0A366K853</accession>
<evidence type="ECO:0000256" key="1">
    <source>
        <dbReference type="ARBA" id="ARBA00004141"/>
    </source>
</evidence>
<sequence>MAKLCVADGSGNFLDRMNPLVKILGIFSFGLGALIWPDFSLGLVLLLVLFLLAAVAGILPSFSKLILGFGLPVSIMLLFIQGCYSPKNRVIIASWGFLHLGLEGTLYAAKIVSTLLVFLGAFYIVNKTTYTGRLVAALSGIGLPAKIGYLVLASLNVVPQMEHRIKVIRQAQSARGLETGGGLISRIKAYLPLLGPVVLSSLTDSQERGMTLETRGFGIKGVRQSSYVKVDWRKSDQLACWLLLVFFLLVLLASILSRTGIYPFTYDWGGGR</sequence>
<dbReference type="PANTHER" id="PTHR34857">
    <property type="entry name" value="SLL0384 PROTEIN"/>
    <property type="match status" value="1"/>
</dbReference>
<name>A0A366K853_9BIFI</name>
<gene>
    <name evidence="7" type="ORF">CRD60_04875</name>
</gene>
<dbReference type="RefSeq" id="WP_113860164.1">
    <property type="nucleotide sequence ID" value="NZ_PDCG01000003.1"/>
</dbReference>
<keyword evidence="4 6" id="KW-1133">Transmembrane helix</keyword>
<dbReference type="AlphaFoldDB" id="A0A366K853"/>
<dbReference type="GO" id="GO:0005886">
    <property type="term" value="C:plasma membrane"/>
    <property type="evidence" value="ECO:0007669"/>
    <property type="project" value="UniProtKB-ARBA"/>
</dbReference>
<evidence type="ECO:0000256" key="4">
    <source>
        <dbReference type="ARBA" id="ARBA00022989"/>
    </source>
</evidence>
<dbReference type="OrthoDB" id="166227at2"/>
<feature type="transmembrane region" description="Helical" evidence="6">
    <location>
        <begin position="65"/>
        <end position="84"/>
    </location>
</feature>
<dbReference type="InterPro" id="IPR003339">
    <property type="entry name" value="ABC/ECF_trnsptr_transmembrane"/>
</dbReference>
<feature type="transmembrane region" description="Helical" evidence="6">
    <location>
        <begin position="20"/>
        <end position="36"/>
    </location>
</feature>
<dbReference type="CDD" id="cd16914">
    <property type="entry name" value="EcfT"/>
    <property type="match status" value="1"/>
</dbReference>
<comment type="subcellular location">
    <subcellularLocation>
        <location evidence="1">Membrane</location>
        <topology evidence="1">Multi-pass membrane protein</topology>
    </subcellularLocation>
</comment>
<evidence type="ECO:0000313" key="7">
    <source>
        <dbReference type="EMBL" id="RBP97915.1"/>
    </source>
</evidence>
<dbReference type="Pfam" id="PF02361">
    <property type="entry name" value="CbiQ"/>
    <property type="match status" value="1"/>
</dbReference>
<keyword evidence="2" id="KW-1003">Cell membrane</keyword>
<keyword evidence="3 6" id="KW-0812">Transmembrane</keyword>
<comment type="caution">
    <text evidence="7">The sequence shown here is derived from an EMBL/GenBank/DDBJ whole genome shotgun (WGS) entry which is preliminary data.</text>
</comment>
<evidence type="ECO:0000256" key="3">
    <source>
        <dbReference type="ARBA" id="ARBA00022692"/>
    </source>
</evidence>